<dbReference type="InterPro" id="IPR002013">
    <property type="entry name" value="SAC_dom"/>
</dbReference>
<reference evidence="2" key="1">
    <citation type="journal article" date="2012" name="Nat. Genet.">
        <title>Whole-genome sequence of Schistosoma haematobium.</title>
        <authorList>
            <person name="Young N.D."/>
            <person name="Jex A.R."/>
            <person name="Li B."/>
            <person name="Liu S."/>
            <person name="Yang L."/>
            <person name="Xiong Z."/>
            <person name="Li Y."/>
            <person name="Cantacessi C."/>
            <person name="Hall R.S."/>
            <person name="Xu X."/>
            <person name="Chen F."/>
            <person name="Wu X."/>
            <person name="Zerlotini A."/>
            <person name="Oliveira G."/>
            <person name="Hofmann A."/>
            <person name="Zhang G."/>
            <person name="Fang X."/>
            <person name="Kang Y."/>
            <person name="Campbell B.E."/>
            <person name="Loukas A."/>
            <person name="Ranganathan S."/>
            <person name="Rollinson D."/>
            <person name="Rinaldi G."/>
            <person name="Brindley P.J."/>
            <person name="Yang H."/>
            <person name="Wang J."/>
            <person name="Wang J."/>
            <person name="Gasser R.B."/>
        </authorList>
    </citation>
    <scope>NUCLEOTIDE SEQUENCE [LARGE SCALE GENOMIC DNA]</scope>
</reference>
<organism evidence="2">
    <name type="scientific">Schistosoma haematobium</name>
    <name type="common">Blood fluke</name>
    <dbReference type="NCBI Taxonomy" id="6185"/>
    <lineage>
        <taxon>Eukaryota</taxon>
        <taxon>Metazoa</taxon>
        <taxon>Spiralia</taxon>
        <taxon>Lophotrochozoa</taxon>
        <taxon>Platyhelminthes</taxon>
        <taxon>Trematoda</taxon>
        <taxon>Digenea</taxon>
        <taxon>Strigeidida</taxon>
        <taxon>Schistosomatoidea</taxon>
        <taxon>Schistosomatidae</taxon>
        <taxon>Schistosoma</taxon>
    </lineage>
</organism>
<sequence length="120" mass="14172">MKTYACKNGNVVDNNPQKVYSINHLMNYLFLNAMSNPSSTKRQAQTENQEAFNKYWSRHFQEFERILIVNLLSSGRKHRETILTDAFLRHILLSKNEQLAYIGFDFHDFWLVLQISNNDS</sequence>
<proteinExistence type="predicted"/>
<protein>
    <submittedName>
        <fullName evidence="2">Phosphatidylinositide phosphatase SAC2</fullName>
    </submittedName>
</protein>
<feature type="domain" description="SAC" evidence="1">
    <location>
        <begin position="37"/>
        <end position="108"/>
    </location>
</feature>
<dbReference type="GO" id="GO:0016791">
    <property type="term" value="F:phosphatase activity"/>
    <property type="evidence" value="ECO:0007669"/>
    <property type="project" value="InterPro"/>
</dbReference>
<dbReference type="EMBL" id="KL250755">
    <property type="protein sequence ID" value="KGB36227.1"/>
    <property type="molecule type" value="Genomic_DNA"/>
</dbReference>
<evidence type="ECO:0000313" key="2">
    <source>
        <dbReference type="EMBL" id="KGB36227.1"/>
    </source>
</evidence>
<accession>A0A094ZQ34</accession>
<dbReference type="Pfam" id="PF02383">
    <property type="entry name" value="Syja_N"/>
    <property type="match status" value="1"/>
</dbReference>
<dbReference type="AlphaFoldDB" id="A0A094ZQ34"/>
<name>A0A094ZQ34_SCHHA</name>
<evidence type="ECO:0000259" key="1">
    <source>
        <dbReference type="Pfam" id="PF02383"/>
    </source>
</evidence>
<gene>
    <name evidence="2" type="ORF">MS3_04507</name>
</gene>